<dbReference type="PANTHER" id="PTHR11108:SF1">
    <property type="entry name" value="FERROCHELATASE, MITOCHONDRIAL"/>
    <property type="match status" value="1"/>
</dbReference>
<dbReference type="InterPro" id="IPR033644">
    <property type="entry name" value="Ferrochelatase_C"/>
</dbReference>
<sequence>MSHQPNDGVTLNGTLLPDDVVPNRTDPANTASNGPAALNEQTLGDYRSERSITRERAEEARPYDLVILSSFGGPEGQEDVIPFLRNVTAGRGIPDERLEEVATHYRANGGVSPINEQNRALLAALQQALAERGPRIPITWANRNWKPYVKDVLAEAYENGHRNVLVLATSAYPGYSSCRQYREDYGMAIEQLGLEGRVHVGKIRQFFDVPGFSRAFADGLKDGLATVREQLAARDNGSLNPRLRIMFCTHSVPTSAANEAGPRGVNYEGGSAYVEKHLQVARAVLSLVRDEAPQLLQNVEWELVYQSRSGPPSMPWLEPDVNDALEALPTPTNPAEDGEAPVEGVVLVPLGFVSDHMEVKWDLDTEALDTCERLGVVAVRTPTPGTHPAYVESLRRLIEERVENGVSADLRPERESVLAPSASGQYGWFDECEPGCCKPGRGAPKPVIAEYAAAADGADNAASEASSSGNTAASRSGGCGSGGCCSH</sequence>
<keyword evidence="7" id="KW-0963">Cytoplasm</keyword>
<feature type="binding site" evidence="7">
    <location>
        <position position="181"/>
    </location>
    <ligand>
        <name>Fe-coproporphyrin III</name>
        <dbReference type="ChEBI" id="CHEBI:68438"/>
    </ligand>
</feature>
<feature type="compositionally biased region" description="Basic and acidic residues" evidence="9">
    <location>
        <begin position="46"/>
        <end position="55"/>
    </location>
</feature>
<evidence type="ECO:0000313" key="10">
    <source>
        <dbReference type="EMBL" id="ATF63674.1"/>
    </source>
</evidence>
<comment type="function">
    <text evidence="7">Involved in coproporphyrin-dependent heme b biosynthesis. Catalyzes the insertion of ferrous iron into coproporphyrin III to form Fe-coproporphyrin III.</text>
</comment>
<name>A0A291DGY4_9MICC</name>
<comment type="pathway">
    <text evidence="1 7">Porphyrin-containing compound metabolism; protoheme biosynthesis.</text>
</comment>
<evidence type="ECO:0000256" key="6">
    <source>
        <dbReference type="ARBA" id="ARBA00024536"/>
    </source>
</evidence>
<dbReference type="PANTHER" id="PTHR11108">
    <property type="entry name" value="FERROCHELATASE"/>
    <property type="match status" value="1"/>
</dbReference>
<feature type="compositionally biased region" description="Polar residues" evidence="9">
    <location>
        <begin position="1"/>
        <end position="13"/>
    </location>
</feature>
<evidence type="ECO:0000256" key="1">
    <source>
        <dbReference type="ARBA" id="ARBA00004744"/>
    </source>
</evidence>
<dbReference type="CDD" id="cd00419">
    <property type="entry name" value="Ferrochelatase_C"/>
    <property type="match status" value="1"/>
</dbReference>
<dbReference type="NCBIfam" id="NF000689">
    <property type="entry name" value="PRK00035.2-1"/>
    <property type="match status" value="1"/>
</dbReference>
<evidence type="ECO:0000256" key="2">
    <source>
        <dbReference type="ARBA" id="ARBA00023004"/>
    </source>
</evidence>
<dbReference type="Pfam" id="PF00762">
    <property type="entry name" value="Ferrochelatase"/>
    <property type="match status" value="1"/>
</dbReference>
<comment type="catalytic activity">
    <reaction evidence="6">
        <text>Fe-coproporphyrin III + 2 H(+) = coproporphyrin III + Fe(2+)</text>
        <dbReference type="Rhea" id="RHEA:49572"/>
        <dbReference type="ChEBI" id="CHEBI:15378"/>
        <dbReference type="ChEBI" id="CHEBI:29033"/>
        <dbReference type="ChEBI" id="CHEBI:68438"/>
        <dbReference type="ChEBI" id="CHEBI:131725"/>
        <dbReference type="EC" id="4.99.1.9"/>
    </reaction>
    <physiologicalReaction direction="right-to-left" evidence="6">
        <dbReference type="Rhea" id="RHEA:49574"/>
    </physiologicalReaction>
</comment>
<evidence type="ECO:0000256" key="8">
    <source>
        <dbReference type="RuleBase" id="RU004185"/>
    </source>
</evidence>
<dbReference type="EMBL" id="CP023510">
    <property type="protein sequence ID" value="ATF63674.1"/>
    <property type="molecule type" value="Genomic_DNA"/>
</dbReference>
<dbReference type="AlphaFoldDB" id="A0A291DGY4"/>
<comment type="caution">
    <text evidence="7">Lacks conserved residue(s) required for the propagation of feature annotation.</text>
</comment>
<feature type="binding site" evidence="7">
    <location>
        <position position="112"/>
    </location>
    <ligand>
        <name>Fe-coproporphyrin III</name>
        <dbReference type="ChEBI" id="CHEBI:68438"/>
    </ligand>
</feature>
<evidence type="ECO:0000256" key="3">
    <source>
        <dbReference type="ARBA" id="ARBA00023133"/>
    </source>
</evidence>
<feature type="binding site" evidence="7">
    <location>
        <position position="250"/>
    </location>
    <ligand>
        <name>Fe(2+)</name>
        <dbReference type="ChEBI" id="CHEBI:29033"/>
    </ligand>
</feature>
<dbReference type="RefSeq" id="WP_096741074.1">
    <property type="nucleotide sequence ID" value="NZ_CAUVBD010000011.1"/>
</dbReference>
<organism evidence="10 11">
    <name type="scientific">Rothia mucilaginosa</name>
    <dbReference type="NCBI Taxonomy" id="43675"/>
    <lineage>
        <taxon>Bacteria</taxon>
        <taxon>Bacillati</taxon>
        <taxon>Actinomycetota</taxon>
        <taxon>Actinomycetes</taxon>
        <taxon>Micrococcales</taxon>
        <taxon>Micrococcaceae</taxon>
        <taxon>Rothia</taxon>
    </lineage>
</organism>
<evidence type="ECO:0000256" key="4">
    <source>
        <dbReference type="ARBA" id="ARBA00023239"/>
    </source>
</evidence>
<keyword evidence="2 7" id="KW-0408">Iron</keyword>
<dbReference type="InterPro" id="IPR033659">
    <property type="entry name" value="Ferrochelatase_N"/>
</dbReference>
<evidence type="ECO:0000256" key="7">
    <source>
        <dbReference type="HAMAP-Rule" id="MF_00323"/>
    </source>
</evidence>
<dbReference type="GO" id="GO:0046872">
    <property type="term" value="F:metal ion binding"/>
    <property type="evidence" value="ECO:0007669"/>
    <property type="project" value="UniProtKB-KW"/>
</dbReference>
<dbReference type="GO" id="GO:0005737">
    <property type="term" value="C:cytoplasm"/>
    <property type="evidence" value="ECO:0007669"/>
    <property type="project" value="UniProtKB-SubCell"/>
</dbReference>
<feature type="region of interest" description="Disordered" evidence="9">
    <location>
        <begin position="461"/>
        <end position="487"/>
    </location>
</feature>
<accession>A0A291DGY4</accession>
<protein>
    <recommendedName>
        <fullName evidence="7">Coproporphyrin III ferrochelatase</fullName>
        <ecNumber evidence="7">4.99.1.9</ecNumber>
    </recommendedName>
</protein>
<feature type="compositionally biased region" description="Low complexity" evidence="9">
    <location>
        <begin position="461"/>
        <end position="476"/>
    </location>
</feature>
<dbReference type="HAMAP" id="MF_00323">
    <property type="entry name" value="Ferrochelatase"/>
    <property type="match status" value="1"/>
</dbReference>
<dbReference type="GO" id="GO:0004325">
    <property type="term" value="F:ferrochelatase activity"/>
    <property type="evidence" value="ECO:0007669"/>
    <property type="project" value="UniProtKB-UniRule"/>
</dbReference>
<feature type="binding site" evidence="7">
    <location>
        <position position="358"/>
    </location>
    <ligand>
        <name>Fe(2+)</name>
        <dbReference type="ChEBI" id="CHEBI:29033"/>
    </ligand>
</feature>
<proteinExistence type="inferred from homology"/>
<dbReference type="UniPathway" id="UPA00252"/>
<comment type="subcellular location">
    <subcellularLocation>
        <location evidence="7">Cytoplasm</location>
    </subcellularLocation>
</comment>
<dbReference type="CDD" id="cd03411">
    <property type="entry name" value="Ferrochelatase_N"/>
    <property type="match status" value="1"/>
</dbReference>
<dbReference type="Gene3D" id="3.40.50.1400">
    <property type="match status" value="2"/>
</dbReference>
<feature type="compositionally biased region" description="Gly residues" evidence="9">
    <location>
        <begin position="477"/>
        <end position="487"/>
    </location>
</feature>
<evidence type="ECO:0000256" key="5">
    <source>
        <dbReference type="ARBA" id="ARBA00023244"/>
    </source>
</evidence>
<dbReference type="GO" id="GO:0006783">
    <property type="term" value="P:heme biosynthetic process"/>
    <property type="evidence" value="ECO:0007669"/>
    <property type="project" value="UniProtKB-UniRule"/>
</dbReference>
<reference evidence="11" key="1">
    <citation type="submission" date="2017-09" db="EMBL/GenBank/DDBJ databases">
        <title>FDA dAtabase for Regulatory Grade micrObial Sequences (FDA-ARGOS): Supporting development and validation of Infectious Disease Dx tests.</title>
        <authorList>
            <person name="Minogue T."/>
            <person name="Wolcott M."/>
            <person name="Wasieloski L."/>
            <person name="Aguilar W."/>
            <person name="Moore D."/>
            <person name="Tallon L."/>
            <person name="Sadzewicz L."/>
            <person name="Ott S."/>
            <person name="Zhao X."/>
            <person name="Nagaraj S."/>
            <person name="Vavikolanu K."/>
            <person name="Aluvathingal J."/>
            <person name="Nadendla S."/>
            <person name="Sichtig H."/>
        </authorList>
    </citation>
    <scope>NUCLEOTIDE SEQUENCE [LARGE SCALE GENOMIC DNA]</scope>
    <source>
        <strain evidence="11">FDAARGOS_369</strain>
    </source>
</reference>
<gene>
    <name evidence="7" type="primary">cpfC</name>
    <name evidence="10" type="ORF">CO690_08245</name>
</gene>
<evidence type="ECO:0000256" key="9">
    <source>
        <dbReference type="SAM" id="MobiDB-lite"/>
    </source>
</evidence>
<dbReference type="Proteomes" id="UP000218628">
    <property type="component" value="Chromosome"/>
</dbReference>
<keyword evidence="4 7" id="KW-0456">Lyase</keyword>
<keyword evidence="7" id="KW-0479">Metal-binding</keyword>
<keyword evidence="3 7" id="KW-0350">Heme biosynthesis</keyword>
<dbReference type="InterPro" id="IPR001015">
    <property type="entry name" value="Ferrochelatase"/>
</dbReference>
<dbReference type="SUPFAM" id="SSF53800">
    <property type="entry name" value="Chelatase"/>
    <property type="match status" value="1"/>
</dbReference>
<comment type="similarity">
    <text evidence="7 8">Belongs to the ferrochelatase family.</text>
</comment>
<dbReference type="EC" id="4.99.1.9" evidence="7"/>
<evidence type="ECO:0000313" key="11">
    <source>
        <dbReference type="Proteomes" id="UP000218628"/>
    </source>
</evidence>
<keyword evidence="5 7" id="KW-0627">Porphyrin biosynthesis</keyword>
<feature type="region of interest" description="Disordered" evidence="9">
    <location>
        <begin position="1"/>
        <end position="55"/>
    </location>
</feature>